<dbReference type="SMART" id="SM00220">
    <property type="entry name" value="S_TKc"/>
    <property type="match status" value="1"/>
</dbReference>
<feature type="transmembrane region" description="Helical" evidence="17">
    <location>
        <begin position="457"/>
        <end position="479"/>
    </location>
</feature>
<keyword evidence="13" id="KW-0325">Glycoprotein</keyword>
<accession>A0AAQ3ULK3</accession>
<evidence type="ECO:0000259" key="19">
    <source>
        <dbReference type="PROSITE" id="PS50011"/>
    </source>
</evidence>
<dbReference type="PROSITE" id="PS50948">
    <property type="entry name" value="PAN"/>
    <property type="match status" value="1"/>
</dbReference>
<dbReference type="EMBL" id="CP144753">
    <property type="protein sequence ID" value="WVZ94818.1"/>
    <property type="molecule type" value="Genomic_DNA"/>
</dbReference>
<dbReference type="GO" id="GO:0048544">
    <property type="term" value="P:recognition of pollen"/>
    <property type="evidence" value="ECO:0007669"/>
    <property type="project" value="InterPro"/>
</dbReference>
<evidence type="ECO:0000256" key="13">
    <source>
        <dbReference type="ARBA" id="ARBA00023180"/>
    </source>
</evidence>
<dbReference type="PANTHER" id="PTHR27002">
    <property type="entry name" value="RECEPTOR-LIKE SERINE/THREONINE-PROTEIN KINASE SD1-8"/>
    <property type="match status" value="1"/>
</dbReference>
<evidence type="ECO:0000313" key="23">
    <source>
        <dbReference type="Proteomes" id="UP001341281"/>
    </source>
</evidence>
<name>A0AAQ3ULK3_PASNO</name>
<dbReference type="InterPro" id="IPR036426">
    <property type="entry name" value="Bulb-type_lectin_dom_sf"/>
</dbReference>
<evidence type="ECO:0000256" key="7">
    <source>
        <dbReference type="ARBA" id="ARBA00022729"/>
    </source>
</evidence>
<dbReference type="InterPro" id="IPR008271">
    <property type="entry name" value="Ser/Thr_kinase_AS"/>
</dbReference>
<dbReference type="PIRSF" id="PIRSF000641">
    <property type="entry name" value="SRK"/>
    <property type="match status" value="1"/>
</dbReference>
<keyword evidence="17" id="KW-0812">Transmembrane</keyword>
<keyword evidence="7 18" id="KW-0732">Signal</keyword>
<dbReference type="CDD" id="cd14066">
    <property type="entry name" value="STKc_IRAK"/>
    <property type="match status" value="1"/>
</dbReference>
<feature type="chain" id="PRO_5043004185" description="non-specific serine/threonine protein kinase" evidence="18">
    <location>
        <begin position="32"/>
        <end position="802"/>
    </location>
</feature>
<dbReference type="PROSITE" id="PS00108">
    <property type="entry name" value="PROTEIN_KINASE_ST"/>
    <property type="match status" value="1"/>
</dbReference>
<evidence type="ECO:0000259" key="20">
    <source>
        <dbReference type="PROSITE" id="PS50927"/>
    </source>
</evidence>
<evidence type="ECO:0000256" key="12">
    <source>
        <dbReference type="ARBA" id="ARBA00023170"/>
    </source>
</evidence>
<evidence type="ECO:0000256" key="1">
    <source>
        <dbReference type="ARBA" id="ARBA00004251"/>
    </source>
</evidence>
<dbReference type="CDD" id="cd01098">
    <property type="entry name" value="PAN_AP_plant"/>
    <property type="match status" value="1"/>
</dbReference>
<dbReference type="GO" id="GO:0005524">
    <property type="term" value="F:ATP binding"/>
    <property type="evidence" value="ECO:0007669"/>
    <property type="project" value="UniProtKB-UniRule"/>
</dbReference>
<dbReference type="SUPFAM" id="SSF56112">
    <property type="entry name" value="Protein kinase-like (PK-like)"/>
    <property type="match status" value="1"/>
</dbReference>
<evidence type="ECO:0000256" key="10">
    <source>
        <dbReference type="ARBA" id="ARBA00022840"/>
    </source>
</evidence>
<evidence type="ECO:0000256" key="14">
    <source>
        <dbReference type="ARBA" id="ARBA00047899"/>
    </source>
</evidence>
<feature type="domain" description="Apple" evidence="21">
    <location>
        <begin position="359"/>
        <end position="443"/>
    </location>
</feature>
<keyword evidence="10 16" id="KW-0067">ATP-binding</keyword>
<comment type="catalytic activity">
    <reaction evidence="15">
        <text>L-seryl-[protein] + ATP = O-phospho-L-seryl-[protein] + ADP + H(+)</text>
        <dbReference type="Rhea" id="RHEA:17989"/>
        <dbReference type="Rhea" id="RHEA-COMP:9863"/>
        <dbReference type="Rhea" id="RHEA-COMP:11604"/>
        <dbReference type="ChEBI" id="CHEBI:15378"/>
        <dbReference type="ChEBI" id="CHEBI:29999"/>
        <dbReference type="ChEBI" id="CHEBI:30616"/>
        <dbReference type="ChEBI" id="CHEBI:83421"/>
        <dbReference type="ChEBI" id="CHEBI:456216"/>
        <dbReference type="EC" id="2.7.11.1"/>
    </reaction>
</comment>
<keyword evidence="17" id="KW-1133">Transmembrane helix</keyword>
<dbReference type="FunFam" id="3.30.200.20:FF:001238">
    <property type="entry name" value="Os08g0179000 protein"/>
    <property type="match status" value="1"/>
</dbReference>
<dbReference type="Pfam" id="PF07714">
    <property type="entry name" value="PK_Tyr_Ser-Thr"/>
    <property type="match status" value="1"/>
</dbReference>
<dbReference type="FunFam" id="1.10.510.10:FF:000060">
    <property type="entry name" value="G-type lectin S-receptor-like serine/threonine-protein kinase"/>
    <property type="match status" value="1"/>
</dbReference>
<protein>
    <recommendedName>
        <fullName evidence="2">non-specific serine/threonine protein kinase</fullName>
        <ecNumber evidence="2">2.7.11.1</ecNumber>
    </recommendedName>
</protein>
<dbReference type="InterPro" id="IPR003609">
    <property type="entry name" value="Pan_app"/>
</dbReference>
<dbReference type="InterPro" id="IPR000858">
    <property type="entry name" value="S_locus_glycoprot_dom"/>
</dbReference>
<evidence type="ECO:0000256" key="8">
    <source>
        <dbReference type="ARBA" id="ARBA00022741"/>
    </source>
</evidence>
<evidence type="ECO:0000256" key="2">
    <source>
        <dbReference type="ARBA" id="ARBA00012513"/>
    </source>
</evidence>
<evidence type="ECO:0000256" key="9">
    <source>
        <dbReference type="ARBA" id="ARBA00022777"/>
    </source>
</evidence>
<dbReference type="PROSITE" id="PS00107">
    <property type="entry name" value="PROTEIN_KINASE_ATP"/>
    <property type="match status" value="1"/>
</dbReference>
<evidence type="ECO:0000256" key="17">
    <source>
        <dbReference type="SAM" id="Phobius"/>
    </source>
</evidence>
<dbReference type="InterPro" id="IPR017441">
    <property type="entry name" value="Protein_kinase_ATP_BS"/>
</dbReference>
<dbReference type="SMART" id="SM00473">
    <property type="entry name" value="PAN_AP"/>
    <property type="match status" value="1"/>
</dbReference>
<evidence type="ECO:0000256" key="11">
    <source>
        <dbReference type="ARBA" id="ARBA00023157"/>
    </source>
</evidence>
<keyword evidence="17" id="KW-0472">Membrane</keyword>
<dbReference type="Gene3D" id="1.10.510.10">
    <property type="entry name" value="Transferase(Phosphotransferase) domain 1"/>
    <property type="match status" value="1"/>
</dbReference>
<dbReference type="Proteomes" id="UP001341281">
    <property type="component" value="Chromosome 09"/>
</dbReference>
<evidence type="ECO:0000313" key="22">
    <source>
        <dbReference type="EMBL" id="WVZ94818.1"/>
    </source>
</evidence>
<keyword evidence="12" id="KW-0675">Receptor</keyword>
<evidence type="ECO:0000259" key="21">
    <source>
        <dbReference type="PROSITE" id="PS50948"/>
    </source>
</evidence>
<dbReference type="InterPro" id="IPR000719">
    <property type="entry name" value="Prot_kinase_dom"/>
</dbReference>
<comment type="catalytic activity">
    <reaction evidence="14">
        <text>L-threonyl-[protein] + ATP = O-phospho-L-threonyl-[protein] + ADP + H(+)</text>
        <dbReference type="Rhea" id="RHEA:46608"/>
        <dbReference type="Rhea" id="RHEA-COMP:11060"/>
        <dbReference type="Rhea" id="RHEA-COMP:11605"/>
        <dbReference type="ChEBI" id="CHEBI:15378"/>
        <dbReference type="ChEBI" id="CHEBI:30013"/>
        <dbReference type="ChEBI" id="CHEBI:30616"/>
        <dbReference type="ChEBI" id="CHEBI:61977"/>
        <dbReference type="ChEBI" id="CHEBI:456216"/>
        <dbReference type="EC" id="2.7.11.1"/>
    </reaction>
</comment>
<dbReference type="SMART" id="SM00108">
    <property type="entry name" value="B_lectin"/>
    <property type="match status" value="1"/>
</dbReference>
<dbReference type="Gene3D" id="2.90.10.30">
    <property type="match status" value="1"/>
</dbReference>
<keyword evidence="3" id="KW-1003">Cell membrane</keyword>
<evidence type="ECO:0000256" key="16">
    <source>
        <dbReference type="PROSITE-ProRule" id="PRU10141"/>
    </source>
</evidence>
<comment type="subcellular location">
    <subcellularLocation>
        <location evidence="1">Cell membrane</location>
        <topology evidence="1">Single-pass type I membrane protein</topology>
    </subcellularLocation>
</comment>
<dbReference type="PROSITE" id="PS50011">
    <property type="entry name" value="PROTEIN_KINASE_DOM"/>
    <property type="match status" value="1"/>
</dbReference>
<evidence type="ECO:0000256" key="15">
    <source>
        <dbReference type="ARBA" id="ARBA00048679"/>
    </source>
</evidence>
<evidence type="ECO:0000256" key="5">
    <source>
        <dbReference type="ARBA" id="ARBA00022536"/>
    </source>
</evidence>
<organism evidence="22 23">
    <name type="scientific">Paspalum notatum var. saurae</name>
    <dbReference type="NCBI Taxonomy" id="547442"/>
    <lineage>
        <taxon>Eukaryota</taxon>
        <taxon>Viridiplantae</taxon>
        <taxon>Streptophyta</taxon>
        <taxon>Embryophyta</taxon>
        <taxon>Tracheophyta</taxon>
        <taxon>Spermatophyta</taxon>
        <taxon>Magnoliopsida</taxon>
        <taxon>Liliopsida</taxon>
        <taxon>Poales</taxon>
        <taxon>Poaceae</taxon>
        <taxon>PACMAD clade</taxon>
        <taxon>Panicoideae</taxon>
        <taxon>Andropogonodae</taxon>
        <taxon>Paspaleae</taxon>
        <taxon>Paspalinae</taxon>
        <taxon>Paspalum</taxon>
    </lineage>
</organism>
<dbReference type="CDD" id="cd00028">
    <property type="entry name" value="B_lectin"/>
    <property type="match status" value="1"/>
</dbReference>
<evidence type="ECO:0000256" key="3">
    <source>
        <dbReference type="ARBA" id="ARBA00022475"/>
    </source>
</evidence>
<keyword evidence="6" id="KW-0808">Transferase</keyword>
<dbReference type="AlphaFoldDB" id="A0AAQ3ULK3"/>
<keyword evidence="5" id="KW-0245">EGF-like domain</keyword>
<feature type="binding site" evidence="16">
    <location>
        <position position="552"/>
    </location>
    <ligand>
        <name>ATP</name>
        <dbReference type="ChEBI" id="CHEBI:30616"/>
    </ligand>
</feature>
<evidence type="ECO:0000256" key="6">
    <source>
        <dbReference type="ARBA" id="ARBA00022679"/>
    </source>
</evidence>
<gene>
    <name evidence="22" type="ORF">U9M48_040662</name>
</gene>
<dbReference type="InterPro" id="IPR024171">
    <property type="entry name" value="SRK-like_kinase"/>
</dbReference>
<dbReference type="GO" id="GO:0005886">
    <property type="term" value="C:plasma membrane"/>
    <property type="evidence" value="ECO:0007669"/>
    <property type="project" value="UniProtKB-SubCell"/>
</dbReference>
<dbReference type="InterPro" id="IPR001480">
    <property type="entry name" value="Bulb-type_lectin_dom"/>
</dbReference>
<proteinExistence type="predicted"/>
<dbReference type="EC" id="2.7.11.1" evidence="2"/>
<keyword evidence="8 16" id="KW-0547">Nucleotide-binding</keyword>
<feature type="domain" description="Bulb-type lectin" evidence="20">
    <location>
        <begin position="32"/>
        <end position="164"/>
    </location>
</feature>
<feature type="non-terminal residue" evidence="22">
    <location>
        <position position="1"/>
    </location>
</feature>
<evidence type="ECO:0000256" key="4">
    <source>
        <dbReference type="ARBA" id="ARBA00022527"/>
    </source>
</evidence>
<reference evidence="22 23" key="1">
    <citation type="submission" date="2024-02" db="EMBL/GenBank/DDBJ databases">
        <title>High-quality chromosome-scale genome assembly of Pensacola bahiagrass (Paspalum notatum Flugge var. saurae).</title>
        <authorList>
            <person name="Vega J.M."/>
            <person name="Podio M."/>
            <person name="Orjuela J."/>
            <person name="Siena L.A."/>
            <person name="Pessino S.C."/>
            <person name="Combes M.C."/>
            <person name="Mariac C."/>
            <person name="Albertini E."/>
            <person name="Pupilli F."/>
            <person name="Ortiz J.P.A."/>
            <person name="Leblanc O."/>
        </authorList>
    </citation>
    <scope>NUCLEOTIDE SEQUENCE [LARGE SCALE GENOMIC DNA]</scope>
    <source>
        <strain evidence="22">R1</strain>
        <tissue evidence="22">Leaf</tissue>
    </source>
</reference>
<keyword evidence="23" id="KW-1185">Reference proteome</keyword>
<dbReference type="Gene3D" id="3.30.200.20">
    <property type="entry name" value="Phosphorylase Kinase, domain 1"/>
    <property type="match status" value="1"/>
</dbReference>
<dbReference type="GO" id="GO:0051707">
    <property type="term" value="P:response to other organism"/>
    <property type="evidence" value="ECO:0007669"/>
    <property type="project" value="UniProtKB-ARBA"/>
</dbReference>
<sequence>MRSRMPIHSTPLYAILLFLSCSLSSMHLCASINRLVSGEILTPGNSLVSDDGTFTLGFFSPSNSTEKHYYVGIWYNNMPQRTVVWIANRAVPITNLSSAMLTLTSSSNLVLSDGNGRILWRSNNSIIIISSSPVTTISAGATLDNTGNFIIRSLGNSSILWQSFDHPSDALLPGMNLRISHKMHPLQYLVSWKGPQDPSPGSFSYGADPGNLLQRFLWNGTRPHRRSPVWASYFLLGSYMEHLHSTIYMAVHRGDDDEVYMSFGMPIDSSSFLIRMEISYLGKVNILSWNSSMSAWTGLYSEPTHGCNVYGYCGPYGYCDNSETNSTCKCLDGFEPKDDEGWINGRFLEGCRRKKALTCRGGDGFLTLPGMKVPDHFLFIRNKSFDECMVECHSNCSCVAYAYANMSTRAIDGDETWCLIWTGLLIDMEKCNQGGENLYVRINKLSGNMTKTNILEIVLPVVACLLAFICIGAIWICWFRGKQGSTEIWNKLMLGDMSTTNELAGTSVELPFYSFREIATATNNFADSTILGHGGFGTVFKGALGDKEIAVKRLCKGSGQGAVEFKNEVLLIAKLQHRNLVKLLGCCIRADELLLIYEYLPNKSLDTFLFSAARKSLLDWPTRFKIIKGVARGLLYLHQDSRLTVIHRDLKASNVLLDAEMSPKISDFGIARIFAASEQQSSTNRVIGTFGYMAPEYALEGIISVKSDVYSFGILLLEIVSGSKISMSLVTGSSNLIAHAWSLWKDGNMQELVDSSIVESCSLDETLRCIHIGLLLVQDNPNARPLMPWVVSSLDNEGITKP</sequence>
<dbReference type="PROSITE" id="PS50927">
    <property type="entry name" value="BULB_LECTIN"/>
    <property type="match status" value="1"/>
</dbReference>
<keyword evidence="9" id="KW-0418">Kinase</keyword>
<dbReference type="PANTHER" id="PTHR27002:SF1095">
    <property type="entry name" value="G-TYPE LECTIN S-RECEPTOR-LIKE SERINE_THREONINE-PROTEIN KINASE RKS1"/>
    <property type="match status" value="1"/>
</dbReference>
<keyword evidence="4" id="KW-0723">Serine/threonine-protein kinase</keyword>
<evidence type="ECO:0000256" key="18">
    <source>
        <dbReference type="SAM" id="SignalP"/>
    </source>
</evidence>
<dbReference type="Pfam" id="PF01453">
    <property type="entry name" value="B_lectin"/>
    <property type="match status" value="1"/>
</dbReference>
<dbReference type="PROSITE" id="PS51257">
    <property type="entry name" value="PROKAR_LIPOPROTEIN"/>
    <property type="match status" value="1"/>
</dbReference>
<dbReference type="SUPFAM" id="SSF51110">
    <property type="entry name" value="alpha-D-mannose-specific plant lectins"/>
    <property type="match status" value="1"/>
</dbReference>
<dbReference type="Pfam" id="PF00954">
    <property type="entry name" value="S_locus_glycop"/>
    <property type="match status" value="1"/>
</dbReference>
<dbReference type="GO" id="GO:0004674">
    <property type="term" value="F:protein serine/threonine kinase activity"/>
    <property type="evidence" value="ECO:0007669"/>
    <property type="project" value="UniProtKB-KW"/>
</dbReference>
<feature type="signal peptide" evidence="18">
    <location>
        <begin position="1"/>
        <end position="31"/>
    </location>
</feature>
<keyword evidence="11" id="KW-1015">Disulfide bond</keyword>
<feature type="domain" description="Protein kinase" evidence="19">
    <location>
        <begin position="525"/>
        <end position="799"/>
    </location>
</feature>
<dbReference type="InterPro" id="IPR011009">
    <property type="entry name" value="Kinase-like_dom_sf"/>
</dbReference>
<dbReference type="Pfam" id="PF08276">
    <property type="entry name" value="PAN_2"/>
    <property type="match status" value="1"/>
</dbReference>
<dbReference type="InterPro" id="IPR001245">
    <property type="entry name" value="Ser-Thr/Tyr_kinase_cat_dom"/>
</dbReference>